<accession>A0A444XTT8</accession>
<dbReference type="AlphaFoldDB" id="A0A444XTT8"/>
<proteinExistence type="predicted"/>
<name>A0A444XTT8_ARAHY</name>
<reference evidence="1 2" key="1">
    <citation type="submission" date="2019-01" db="EMBL/GenBank/DDBJ databases">
        <title>Sequencing of cultivated peanut Arachis hypogaea provides insights into genome evolution and oil improvement.</title>
        <authorList>
            <person name="Chen X."/>
        </authorList>
    </citation>
    <scope>NUCLEOTIDE SEQUENCE [LARGE SCALE GENOMIC DNA]</scope>
    <source>
        <strain evidence="2">cv. Fuhuasheng</strain>
        <tissue evidence="1">Leaves</tissue>
    </source>
</reference>
<dbReference type="Proteomes" id="UP000289738">
    <property type="component" value="Chromosome B09"/>
</dbReference>
<organism evidence="1 2">
    <name type="scientific">Arachis hypogaea</name>
    <name type="common">Peanut</name>
    <dbReference type="NCBI Taxonomy" id="3818"/>
    <lineage>
        <taxon>Eukaryota</taxon>
        <taxon>Viridiplantae</taxon>
        <taxon>Streptophyta</taxon>
        <taxon>Embryophyta</taxon>
        <taxon>Tracheophyta</taxon>
        <taxon>Spermatophyta</taxon>
        <taxon>Magnoliopsida</taxon>
        <taxon>eudicotyledons</taxon>
        <taxon>Gunneridae</taxon>
        <taxon>Pentapetalae</taxon>
        <taxon>rosids</taxon>
        <taxon>fabids</taxon>
        <taxon>Fabales</taxon>
        <taxon>Fabaceae</taxon>
        <taxon>Papilionoideae</taxon>
        <taxon>50 kb inversion clade</taxon>
        <taxon>dalbergioids sensu lato</taxon>
        <taxon>Dalbergieae</taxon>
        <taxon>Pterocarpus clade</taxon>
        <taxon>Arachis</taxon>
    </lineage>
</organism>
<evidence type="ECO:0000313" key="2">
    <source>
        <dbReference type="Proteomes" id="UP000289738"/>
    </source>
</evidence>
<sequence length="152" mass="16386">MYTPTKSQYGANTNAPNDAATTAVTLLQVFLTLSALHTVVEENLTSHQLTAGLSSSSSRRRWCASNDISTSPHRRVLGRKPSPSSRLLAPRLHVVVFVAVIASSPSSASSLGLSDSLCLFRWLGGTSSSLEARATKKRKLEKHQTRLEVVTP</sequence>
<evidence type="ECO:0000313" key="1">
    <source>
        <dbReference type="EMBL" id="RYQ92874.1"/>
    </source>
</evidence>
<comment type="caution">
    <text evidence="1">The sequence shown here is derived from an EMBL/GenBank/DDBJ whole genome shotgun (WGS) entry which is preliminary data.</text>
</comment>
<keyword evidence="2" id="KW-1185">Reference proteome</keyword>
<protein>
    <submittedName>
        <fullName evidence="1">Uncharacterized protein</fullName>
    </submittedName>
</protein>
<dbReference type="EMBL" id="SDMP01000019">
    <property type="protein sequence ID" value="RYQ92874.1"/>
    <property type="molecule type" value="Genomic_DNA"/>
</dbReference>
<gene>
    <name evidence="1" type="ORF">Ahy_B09g099120</name>
</gene>